<evidence type="ECO:0000313" key="15">
    <source>
        <dbReference type="Proteomes" id="UP000199729"/>
    </source>
</evidence>
<dbReference type="Proteomes" id="UP000199729">
    <property type="component" value="Chromosome"/>
</dbReference>
<evidence type="ECO:0000256" key="9">
    <source>
        <dbReference type="ARBA" id="ARBA00023235"/>
    </source>
</evidence>
<dbReference type="KEGG" id="vff:VITFI_CDS2907"/>
<feature type="domain" description="SF4 helicase" evidence="13">
    <location>
        <begin position="170"/>
        <end position="431"/>
    </location>
</feature>
<dbReference type="SUPFAM" id="SSF52540">
    <property type="entry name" value="P-loop containing nucleoside triphosphate hydrolases"/>
    <property type="match status" value="1"/>
</dbReference>
<dbReference type="PROSITE" id="PS51199">
    <property type="entry name" value="SF4_HELICASE"/>
    <property type="match status" value="1"/>
</dbReference>
<gene>
    <name evidence="14" type="ORF">VITFI_CDS2907</name>
</gene>
<keyword evidence="9" id="KW-0413">Isomerase</keyword>
<comment type="catalytic activity">
    <reaction evidence="11">
        <text>ATP + H2O = ADP + phosphate + H(+)</text>
        <dbReference type="Rhea" id="RHEA:13065"/>
        <dbReference type="ChEBI" id="CHEBI:15377"/>
        <dbReference type="ChEBI" id="CHEBI:15378"/>
        <dbReference type="ChEBI" id="CHEBI:30616"/>
        <dbReference type="ChEBI" id="CHEBI:43474"/>
        <dbReference type="ChEBI" id="CHEBI:456216"/>
        <dbReference type="EC" id="5.6.2.3"/>
    </reaction>
</comment>
<evidence type="ECO:0000256" key="2">
    <source>
        <dbReference type="ARBA" id="ARBA00022515"/>
    </source>
</evidence>
<dbReference type="Pfam" id="PF00772">
    <property type="entry name" value="DnaB"/>
    <property type="match status" value="1"/>
</dbReference>
<dbReference type="SUPFAM" id="SSF48024">
    <property type="entry name" value="N-terminal domain of DnaB helicase"/>
    <property type="match status" value="1"/>
</dbReference>
<dbReference type="GO" id="GO:0016787">
    <property type="term" value="F:hydrolase activity"/>
    <property type="evidence" value="ECO:0007669"/>
    <property type="project" value="UniProtKB-KW"/>
</dbReference>
<organism evidence="14 15">
    <name type="scientific">Vitreoscilla filiformis</name>
    <dbReference type="NCBI Taxonomy" id="63"/>
    <lineage>
        <taxon>Bacteria</taxon>
        <taxon>Pseudomonadati</taxon>
        <taxon>Pseudomonadota</taxon>
        <taxon>Betaproteobacteria</taxon>
        <taxon>Neisseriales</taxon>
        <taxon>Neisseriaceae</taxon>
        <taxon>Vitreoscilla</taxon>
    </lineage>
</organism>
<dbReference type="InterPro" id="IPR007694">
    <property type="entry name" value="DNA_helicase_DnaB-like_C"/>
</dbReference>
<keyword evidence="3" id="KW-0235">DNA replication</keyword>
<evidence type="ECO:0000256" key="6">
    <source>
        <dbReference type="ARBA" id="ARBA00022806"/>
    </source>
</evidence>
<evidence type="ECO:0000256" key="1">
    <source>
        <dbReference type="ARBA" id="ARBA00008428"/>
    </source>
</evidence>
<dbReference type="GO" id="GO:1990077">
    <property type="term" value="C:primosome complex"/>
    <property type="evidence" value="ECO:0007669"/>
    <property type="project" value="UniProtKB-KW"/>
</dbReference>
<evidence type="ECO:0000256" key="3">
    <source>
        <dbReference type="ARBA" id="ARBA00022705"/>
    </source>
</evidence>
<dbReference type="EC" id="5.6.2.3" evidence="10"/>
<feature type="region of interest" description="Disordered" evidence="12">
    <location>
        <begin position="428"/>
        <end position="448"/>
    </location>
</feature>
<proteinExistence type="inferred from homology"/>
<evidence type="ECO:0000256" key="11">
    <source>
        <dbReference type="ARBA" id="ARBA00048954"/>
    </source>
</evidence>
<keyword evidence="6 14" id="KW-0347">Helicase</keyword>
<dbReference type="GO" id="GO:0043139">
    <property type="term" value="F:5'-3' DNA helicase activity"/>
    <property type="evidence" value="ECO:0007669"/>
    <property type="project" value="UniProtKB-EC"/>
</dbReference>
<dbReference type="Pfam" id="PF03796">
    <property type="entry name" value="DnaB_C"/>
    <property type="match status" value="1"/>
</dbReference>
<reference evidence="14 15" key="1">
    <citation type="submission" date="2017-07" db="EMBL/GenBank/DDBJ databases">
        <title>Complete Genome Sequence of the cosmetic ferment Vitreoscilla filiformis (ATCC15551).</title>
        <authorList>
            <person name="Contreras S."/>
            <person name="Sagory-Zalkind P."/>
            <person name="Blanquart H."/>
            <person name="Iltis A."/>
            <person name="Morand S.C."/>
        </authorList>
    </citation>
    <scope>NUCLEOTIDE SEQUENCE [LARGE SCALE GENOMIC DNA]</scope>
    <source>
        <strain evidence="14 15">ATCC 15551</strain>
    </source>
</reference>
<evidence type="ECO:0000313" key="14">
    <source>
        <dbReference type="EMBL" id="ASM78684.1"/>
    </source>
</evidence>
<dbReference type="InterPro" id="IPR027417">
    <property type="entry name" value="P-loop_NTPase"/>
</dbReference>
<accession>A0A221KI03</accession>
<keyword evidence="4" id="KW-0547">Nucleotide-binding</keyword>
<dbReference type="GO" id="GO:0003677">
    <property type="term" value="F:DNA binding"/>
    <property type="evidence" value="ECO:0007669"/>
    <property type="project" value="UniProtKB-KW"/>
</dbReference>
<dbReference type="GO" id="GO:0005524">
    <property type="term" value="F:ATP binding"/>
    <property type="evidence" value="ECO:0007669"/>
    <property type="project" value="UniProtKB-KW"/>
</dbReference>
<protein>
    <recommendedName>
        <fullName evidence="10">DNA 5'-3' helicase</fullName>
        <ecNumber evidence="10">5.6.2.3</ecNumber>
    </recommendedName>
</protein>
<dbReference type="PANTHER" id="PTHR30153">
    <property type="entry name" value="REPLICATIVE DNA HELICASE DNAB"/>
    <property type="match status" value="1"/>
</dbReference>
<comment type="similarity">
    <text evidence="1">Belongs to the helicase family. DnaB subfamily.</text>
</comment>
<keyword evidence="15" id="KW-1185">Reference proteome</keyword>
<evidence type="ECO:0000256" key="5">
    <source>
        <dbReference type="ARBA" id="ARBA00022801"/>
    </source>
</evidence>
<dbReference type="InterPro" id="IPR007693">
    <property type="entry name" value="DNA_helicase_DnaB-like_N"/>
</dbReference>
<keyword evidence="7" id="KW-0067">ATP-binding</keyword>
<evidence type="ECO:0000256" key="8">
    <source>
        <dbReference type="ARBA" id="ARBA00023125"/>
    </source>
</evidence>
<evidence type="ECO:0000259" key="13">
    <source>
        <dbReference type="PROSITE" id="PS51199"/>
    </source>
</evidence>
<dbReference type="InterPro" id="IPR036185">
    <property type="entry name" value="DNA_heli_DnaB-like_N_sf"/>
</dbReference>
<dbReference type="AlphaFoldDB" id="A0A221KI03"/>
<keyword evidence="8" id="KW-0238">DNA-binding</keyword>
<dbReference type="Gene3D" id="3.40.50.300">
    <property type="entry name" value="P-loop containing nucleotide triphosphate hydrolases"/>
    <property type="match status" value="1"/>
</dbReference>
<dbReference type="InterPro" id="IPR016136">
    <property type="entry name" value="DNA_helicase_N/primase_C"/>
</dbReference>
<dbReference type="OrthoDB" id="9773982at2"/>
<evidence type="ECO:0000256" key="7">
    <source>
        <dbReference type="ARBA" id="ARBA00022840"/>
    </source>
</evidence>
<evidence type="ECO:0000256" key="10">
    <source>
        <dbReference type="ARBA" id="ARBA00044969"/>
    </source>
</evidence>
<name>A0A221KI03_VITFI</name>
<keyword evidence="5" id="KW-0378">Hydrolase</keyword>
<evidence type="ECO:0000256" key="12">
    <source>
        <dbReference type="SAM" id="MobiDB-lite"/>
    </source>
</evidence>
<evidence type="ECO:0000256" key="4">
    <source>
        <dbReference type="ARBA" id="ARBA00022741"/>
    </source>
</evidence>
<dbReference type="GO" id="GO:0006269">
    <property type="term" value="P:DNA replication, synthesis of primer"/>
    <property type="evidence" value="ECO:0007669"/>
    <property type="project" value="UniProtKB-KW"/>
</dbReference>
<dbReference type="EMBL" id="CP022423">
    <property type="protein sequence ID" value="ASM78684.1"/>
    <property type="molecule type" value="Genomic_DNA"/>
</dbReference>
<dbReference type="Gene3D" id="1.10.860.10">
    <property type="entry name" value="DNAb Helicase, Chain A"/>
    <property type="match status" value="1"/>
</dbReference>
<sequence length="448" mass="48103">MEQTEVEQSLIGAALLDVHATLAGVEGTGLQADHFAIQRHRELWRVIVSMAGRRQAVDVITVFEALRDAGRADGCGGLVYLNELAQSVPSVRNAGRYAELVRERALRRSIATAAKEAQALADDTAIPTSELTEKIGAMFSRLAQESTTGAPRAALELVSERLEYLDSLAQGKTLAGLSTGLSRIDAALGGGLKGGKLIVLAARPSVGKTSLAGQIALAVAGAGAPVLVLSQEMPAGELVDRCFSNLGRVNMGALATGRMSDEDFSRLSDGAERLSRLPLHIDDTPGLKLADVRHKARMIRQRCGGLALVVVDYLQLMTGSNPRDNRNAQVEEISRGLKTLAKELDCCVLALSQLNRRATDRSEPDLSDLRDSGAVEQDADTVMMLSPVEELEGGRVLVACILAKNRQGRRGRLALEFTGAVQRWDESDADVRPGARKHQNEAGQHRRR</sequence>
<dbReference type="GO" id="GO:0005829">
    <property type="term" value="C:cytosol"/>
    <property type="evidence" value="ECO:0007669"/>
    <property type="project" value="TreeGrafter"/>
</dbReference>
<dbReference type="PANTHER" id="PTHR30153:SF2">
    <property type="entry name" value="REPLICATIVE DNA HELICASE"/>
    <property type="match status" value="1"/>
</dbReference>
<keyword evidence="2" id="KW-0639">Primosome</keyword>
<dbReference type="RefSeq" id="WP_089417576.1">
    <property type="nucleotide sequence ID" value="NZ_CP022423.1"/>
</dbReference>